<feature type="compositionally biased region" description="Basic residues" evidence="1">
    <location>
        <begin position="155"/>
        <end position="168"/>
    </location>
</feature>
<protein>
    <submittedName>
        <fullName evidence="2">Uncharacterized protein</fullName>
    </submittedName>
</protein>
<feature type="compositionally biased region" description="Low complexity" evidence="1">
    <location>
        <begin position="271"/>
        <end position="284"/>
    </location>
</feature>
<reference evidence="2" key="1">
    <citation type="submission" date="2015-08" db="EMBL/GenBank/DDBJ databases">
        <authorList>
            <person name="Babu N.S."/>
            <person name="Beckwith C.J."/>
            <person name="Beseler K.G."/>
            <person name="Brison A."/>
            <person name="Carone J.V."/>
            <person name="Caskin T.P."/>
            <person name="Diamond M."/>
            <person name="Durham M.E."/>
            <person name="Foxe J.M."/>
            <person name="Go M."/>
            <person name="Henderson B.A."/>
            <person name="Jones I.B."/>
            <person name="McGettigan J.A."/>
            <person name="Micheletti S.J."/>
            <person name="Nasrallah M.E."/>
            <person name="Ortiz D."/>
            <person name="Piller C.R."/>
            <person name="Privatt S.R."/>
            <person name="Schneider S.L."/>
            <person name="Sharp S."/>
            <person name="Smith T.C."/>
            <person name="Stanton J.D."/>
            <person name="Ullery H.E."/>
            <person name="Wilson R.J."/>
            <person name="Serrano M.G."/>
            <person name="Buck G."/>
            <person name="Lee V."/>
            <person name="Wang Y."/>
            <person name="Carvalho R."/>
            <person name="Voegtly L."/>
            <person name="Shi R."/>
            <person name="Duckworth R."/>
            <person name="Johnson A."/>
            <person name="Loviza R."/>
            <person name="Walstead R."/>
            <person name="Shah Z."/>
            <person name="Kiflezghi M."/>
            <person name="Wade K."/>
            <person name="Ball S.L."/>
            <person name="Bradley K.W."/>
            <person name="Asai D.J."/>
            <person name="Bowman C.A."/>
            <person name="Russell D.A."/>
            <person name="Pope W.H."/>
            <person name="Jacobs-Sera D."/>
            <person name="Hendrix R.W."/>
            <person name="Hatfull G.F."/>
        </authorList>
    </citation>
    <scope>NUCLEOTIDE SEQUENCE</scope>
</reference>
<dbReference type="AlphaFoldDB" id="A0A1D2AGS9"/>
<gene>
    <name evidence="2" type="ORF">g.60804</name>
</gene>
<evidence type="ECO:0000256" key="1">
    <source>
        <dbReference type="SAM" id="MobiDB-lite"/>
    </source>
</evidence>
<feature type="region of interest" description="Disordered" evidence="1">
    <location>
        <begin position="1"/>
        <end position="83"/>
    </location>
</feature>
<accession>A0A1D2AGS9</accession>
<name>A0A1D2AGS9_AUXPR</name>
<organism evidence="2">
    <name type="scientific">Auxenochlorella protothecoides</name>
    <name type="common">Green microalga</name>
    <name type="synonym">Chlorella protothecoides</name>
    <dbReference type="NCBI Taxonomy" id="3075"/>
    <lineage>
        <taxon>Eukaryota</taxon>
        <taxon>Viridiplantae</taxon>
        <taxon>Chlorophyta</taxon>
        <taxon>core chlorophytes</taxon>
        <taxon>Trebouxiophyceae</taxon>
        <taxon>Chlorellales</taxon>
        <taxon>Chlorellaceae</taxon>
        <taxon>Auxenochlorella</taxon>
    </lineage>
</organism>
<feature type="compositionally biased region" description="Basic residues" evidence="1">
    <location>
        <begin position="308"/>
        <end position="317"/>
    </location>
</feature>
<feature type="compositionally biased region" description="Gly residues" evidence="1">
    <location>
        <begin position="291"/>
        <end position="301"/>
    </location>
</feature>
<feature type="region of interest" description="Disordered" evidence="1">
    <location>
        <begin position="148"/>
        <end position="196"/>
    </location>
</feature>
<evidence type="ECO:0000313" key="2">
    <source>
        <dbReference type="EMBL" id="JAT78291.1"/>
    </source>
</evidence>
<dbReference type="EMBL" id="GDKF01000331">
    <property type="protein sequence ID" value="JAT78291.1"/>
    <property type="molecule type" value="Transcribed_RNA"/>
</dbReference>
<proteinExistence type="predicted"/>
<sequence length="475" mass="47961">MLPTPVSTPPRRPRGQGRGGAGPCLPPVLPGRAHRGRGRRGGPGLHGRPRRGVGVPAQRAGGRGGAESPGPATVLPPRRGRGWPAIPTPAHALLSGGAGTGRHVPRRGGALGARCAGRAGAGGGELGCSGLDGGADARGAAARLGRAPGWCARPRGPRHQHGGRRAARRQPGGARGRGGGVGGAGRSPGKTSGCDRDFATARRWHSDPSCARHAARRPLVWRAGSRGAVPGRGTGKGGRARPGRSGGPGLGPCEAPGLQGPAQRVHAGPHRAVQGGAQSGAAHAARVDRGAGAGSLPGHGLGVPAARAGRRPGHQHVWHAAPAVGRGRPSGRRGTGGGRPRAPGPGVPLRRGPGVWAAGAPGRARHPSPTPAAAAGEVPRGATQLRPRRPAQHAQRGQGQPRAIPEQEVCGGRDEGTEEPDQARQVACFHGCILSFYLCHITTNINGCLWRERSEAGQCCIRTPLSASSLHPISS</sequence>
<feature type="compositionally biased region" description="Pro residues" evidence="1">
    <location>
        <begin position="1"/>
        <end position="10"/>
    </location>
</feature>
<feature type="compositionally biased region" description="Gly residues" evidence="1">
    <location>
        <begin position="173"/>
        <end position="186"/>
    </location>
</feature>
<feature type="region of interest" description="Disordered" evidence="1">
    <location>
        <begin position="221"/>
        <end position="418"/>
    </location>
</feature>